<accession>B9SGH3</accession>
<protein>
    <recommendedName>
        <fullName evidence="3">Retrotransposon Copia-like N-terminal domain-containing protein</fullName>
    </recommendedName>
</protein>
<dbReference type="PANTHER" id="PTHR37610:SF40">
    <property type="entry name" value="OS01G0909600 PROTEIN"/>
    <property type="match status" value="1"/>
</dbReference>
<evidence type="ECO:0000313" key="1">
    <source>
        <dbReference type="EMBL" id="EEF37219.1"/>
    </source>
</evidence>
<keyword evidence="2" id="KW-1185">Reference proteome</keyword>
<dbReference type="EMBL" id="EQ973954">
    <property type="protein sequence ID" value="EEF37219.1"/>
    <property type="molecule type" value="Genomic_DNA"/>
</dbReference>
<proteinExistence type="predicted"/>
<dbReference type="PANTHER" id="PTHR37610">
    <property type="entry name" value="CCHC-TYPE DOMAIN-CONTAINING PROTEIN"/>
    <property type="match status" value="1"/>
</dbReference>
<evidence type="ECO:0008006" key="3">
    <source>
        <dbReference type="Google" id="ProtNLM"/>
    </source>
</evidence>
<dbReference type="eggNOG" id="KOG0017">
    <property type="taxonomic scope" value="Eukaryota"/>
</dbReference>
<evidence type="ECO:0000313" key="2">
    <source>
        <dbReference type="Proteomes" id="UP000008311"/>
    </source>
</evidence>
<sequence length="98" mass="11367">MEITLYAKNKGGFVDGSLPLPDPNSQDFHRWKKNYAMVKAWIGNSLAKEIHESVAYVETTREIWLELCERYGQSNTPRIYKIKKEFSNLVQNNSQSLT</sequence>
<dbReference type="AlphaFoldDB" id="B9SGH3"/>
<dbReference type="InParanoid" id="B9SGH3"/>
<reference evidence="2" key="1">
    <citation type="journal article" date="2010" name="Nat. Biotechnol.">
        <title>Draft genome sequence of the oilseed species Ricinus communis.</title>
        <authorList>
            <person name="Chan A.P."/>
            <person name="Crabtree J."/>
            <person name="Zhao Q."/>
            <person name="Lorenzi H."/>
            <person name="Orvis J."/>
            <person name="Puiu D."/>
            <person name="Melake-Berhan A."/>
            <person name="Jones K.M."/>
            <person name="Redman J."/>
            <person name="Chen G."/>
            <person name="Cahoon E.B."/>
            <person name="Gedil M."/>
            <person name="Stanke M."/>
            <person name="Haas B.J."/>
            <person name="Wortman J.R."/>
            <person name="Fraser-Liggett C.M."/>
            <person name="Ravel J."/>
            <person name="Rabinowicz P.D."/>
        </authorList>
    </citation>
    <scope>NUCLEOTIDE SEQUENCE [LARGE SCALE GENOMIC DNA]</scope>
    <source>
        <strain evidence="2">cv. Hale</strain>
    </source>
</reference>
<dbReference type="Proteomes" id="UP000008311">
    <property type="component" value="Unassembled WGS sequence"/>
</dbReference>
<gene>
    <name evidence="1" type="ORF">RCOM_0553000</name>
</gene>
<organism evidence="1 2">
    <name type="scientific">Ricinus communis</name>
    <name type="common">Castor bean</name>
    <dbReference type="NCBI Taxonomy" id="3988"/>
    <lineage>
        <taxon>Eukaryota</taxon>
        <taxon>Viridiplantae</taxon>
        <taxon>Streptophyta</taxon>
        <taxon>Embryophyta</taxon>
        <taxon>Tracheophyta</taxon>
        <taxon>Spermatophyta</taxon>
        <taxon>Magnoliopsida</taxon>
        <taxon>eudicotyledons</taxon>
        <taxon>Gunneridae</taxon>
        <taxon>Pentapetalae</taxon>
        <taxon>rosids</taxon>
        <taxon>fabids</taxon>
        <taxon>Malpighiales</taxon>
        <taxon>Euphorbiaceae</taxon>
        <taxon>Acalyphoideae</taxon>
        <taxon>Acalypheae</taxon>
        <taxon>Ricinus</taxon>
    </lineage>
</organism>
<dbReference type="Pfam" id="PF14223">
    <property type="entry name" value="Retrotran_gag_2"/>
    <property type="match status" value="1"/>
</dbReference>
<name>B9SGH3_RICCO</name>